<dbReference type="InterPro" id="IPR023398">
    <property type="entry name" value="TIF_eIF4e-like"/>
</dbReference>
<protein>
    <recommendedName>
        <fullName evidence="4">DUF1917 domain-containing protein</fullName>
    </recommendedName>
</protein>
<evidence type="ECO:0000313" key="2">
    <source>
        <dbReference type="EMBL" id="KVP98233.1"/>
    </source>
</evidence>
<dbReference type="EMBL" id="LPBJ01000047">
    <property type="protein sequence ID" value="KVP98233.1"/>
    <property type="molecule type" value="Genomic_DNA"/>
</dbReference>
<evidence type="ECO:0000256" key="1">
    <source>
        <dbReference type="ARBA" id="ARBA00010568"/>
    </source>
</evidence>
<dbReference type="InterPro" id="IPR015034">
    <property type="entry name" value="Bles03"/>
</dbReference>
<proteinExistence type="inferred from homology"/>
<reference evidence="2 3" key="1">
    <citation type="submission" date="2015-11" db="EMBL/GenBank/DDBJ databases">
        <title>Expanding the genomic diversity of Burkholderia species for the development of highly accurate diagnostics.</title>
        <authorList>
            <person name="Sahl J."/>
            <person name="Keim P."/>
            <person name="Wagner D."/>
        </authorList>
    </citation>
    <scope>NUCLEOTIDE SEQUENCE [LARGE SCALE GENOMIC DNA]</scope>
    <source>
        <strain evidence="2 3">MSMB1808WGS</strain>
    </source>
</reference>
<name>A0AAW3MWC3_9BURK</name>
<organism evidence="2 3">
    <name type="scientific">Burkholderia ubonensis</name>
    <dbReference type="NCBI Taxonomy" id="101571"/>
    <lineage>
        <taxon>Bacteria</taxon>
        <taxon>Pseudomonadati</taxon>
        <taxon>Pseudomonadota</taxon>
        <taxon>Betaproteobacteria</taxon>
        <taxon>Burkholderiales</taxon>
        <taxon>Burkholderiaceae</taxon>
        <taxon>Burkholderia</taxon>
        <taxon>Burkholderia cepacia complex</taxon>
    </lineage>
</organism>
<dbReference type="PANTHER" id="PTHR31977:SF1">
    <property type="entry name" value="UPF0696 PROTEIN C11ORF68"/>
    <property type="match status" value="1"/>
</dbReference>
<comment type="similarity">
    <text evidence="1">Belongs to the UPF0696 family.</text>
</comment>
<dbReference type="Gene3D" id="3.30.760.10">
    <property type="entry name" value="RNA Cap, Translation Initiation Factor Eif4e"/>
    <property type="match status" value="1"/>
</dbReference>
<dbReference type="Proteomes" id="UP000056453">
    <property type="component" value="Unassembled WGS sequence"/>
</dbReference>
<dbReference type="PANTHER" id="PTHR31977">
    <property type="entry name" value="UPF0696 PROTEIN C11ORF68"/>
    <property type="match status" value="1"/>
</dbReference>
<evidence type="ECO:0008006" key="4">
    <source>
        <dbReference type="Google" id="ProtNLM"/>
    </source>
</evidence>
<dbReference type="SUPFAM" id="SSF55418">
    <property type="entry name" value="eIF4e-like"/>
    <property type="match status" value="1"/>
</dbReference>
<sequence length="145" mass="16383">MGVDMSRVPSNPKLQFFWLHSQPEGNPFYSKQKSGKWCLCFTAEEVDEAWARIDALVAAGKVRAAIASTLWGSQQRGFDTLVICVFTEDWEDRDEVRRVRQLLLDEGFTTSMGYKRDIDTVQQVPGQPEFIYTDADILGTSGSQP</sequence>
<gene>
    <name evidence="2" type="ORF">WJ96_06840</name>
</gene>
<evidence type="ECO:0000313" key="3">
    <source>
        <dbReference type="Proteomes" id="UP000056453"/>
    </source>
</evidence>
<dbReference type="Pfam" id="PF08939">
    <property type="entry name" value="Bles03"/>
    <property type="match status" value="1"/>
</dbReference>
<keyword evidence="3" id="KW-1185">Reference proteome</keyword>
<dbReference type="AlphaFoldDB" id="A0AAW3MWC3"/>
<comment type="caution">
    <text evidence="2">The sequence shown here is derived from an EMBL/GenBank/DDBJ whole genome shotgun (WGS) entry which is preliminary data.</text>
</comment>
<accession>A0AAW3MWC3</accession>